<comment type="caution">
    <text evidence="1">The sequence shown here is derived from an EMBL/GenBank/DDBJ whole genome shotgun (WGS) entry which is preliminary data.</text>
</comment>
<protein>
    <submittedName>
        <fullName evidence="1">Uncharacterized protein</fullName>
    </submittedName>
</protein>
<name>A0A1Y2K4C4_9PROT</name>
<keyword evidence="2" id="KW-1185">Reference proteome</keyword>
<dbReference type="EMBL" id="LVJN01000019">
    <property type="protein sequence ID" value="OSM04200.1"/>
    <property type="molecule type" value="Genomic_DNA"/>
</dbReference>
<evidence type="ECO:0000313" key="2">
    <source>
        <dbReference type="Proteomes" id="UP000194003"/>
    </source>
</evidence>
<sequence>MDGLYYTTTSGQSGFTSNGGQYTYVDGDTVTFYLGEDSGGILLGSATASGTVTPLTMAGVADSTDQRVVNMARLLQSLDDATDGNIAITANMRAQASILSRSGMTLDFNVSTSAFDNYTSSGITISSMIQTVSSADGGSARSLQSATAAQEHLQDTLGTRSVSTASLSGTFNGGGRLLLQRL</sequence>
<dbReference type="STRING" id="1434232.MAIT1_05281"/>
<proteinExistence type="predicted"/>
<organism evidence="1 2">
    <name type="scientific">Magnetofaba australis IT-1</name>
    <dbReference type="NCBI Taxonomy" id="1434232"/>
    <lineage>
        <taxon>Bacteria</taxon>
        <taxon>Pseudomonadati</taxon>
        <taxon>Pseudomonadota</taxon>
        <taxon>Magnetococcia</taxon>
        <taxon>Magnetococcales</taxon>
        <taxon>Magnetococcaceae</taxon>
        <taxon>Magnetofaba</taxon>
    </lineage>
</organism>
<accession>A0A1Y2K4C4</accession>
<dbReference type="Proteomes" id="UP000194003">
    <property type="component" value="Unassembled WGS sequence"/>
</dbReference>
<dbReference type="AlphaFoldDB" id="A0A1Y2K4C4"/>
<reference evidence="1 2" key="1">
    <citation type="journal article" date="2016" name="BMC Genomics">
        <title>Combined genomic and structural analyses of a cultured magnetotactic bacterium reveals its niche adaptation to a dynamic environment.</title>
        <authorList>
            <person name="Araujo A.C."/>
            <person name="Morillo V."/>
            <person name="Cypriano J."/>
            <person name="Teixeira L.C."/>
            <person name="Leao P."/>
            <person name="Lyra S."/>
            <person name="Almeida L.G."/>
            <person name="Bazylinski D.A."/>
            <person name="Vasconcellos A.T."/>
            <person name="Abreu F."/>
            <person name="Lins U."/>
        </authorList>
    </citation>
    <scope>NUCLEOTIDE SEQUENCE [LARGE SCALE GENOMIC DNA]</scope>
    <source>
        <strain evidence="1 2">IT-1</strain>
    </source>
</reference>
<gene>
    <name evidence="1" type="ORF">MAIT1_05281</name>
</gene>
<evidence type="ECO:0000313" key="1">
    <source>
        <dbReference type="EMBL" id="OSM04200.1"/>
    </source>
</evidence>